<feature type="region of interest" description="Disordered" evidence="1">
    <location>
        <begin position="1"/>
        <end position="25"/>
    </location>
</feature>
<name>A0ABN9SJL0_9DINO</name>
<protein>
    <recommendedName>
        <fullName evidence="4">Cyanocobalamin reductase (cyanide-eliminating)</fullName>
    </recommendedName>
</protein>
<evidence type="ECO:0000256" key="1">
    <source>
        <dbReference type="SAM" id="MobiDB-lite"/>
    </source>
</evidence>
<dbReference type="Proteomes" id="UP001189429">
    <property type="component" value="Unassembled WGS sequence"/>
</dbReference>
<comment type="caution">
    <text evidence="2">The sequence shown here is derived from an EMBL/GenBank/DDBJ whole genome shotgun (WGS) entry which is preliminary data.</text>
</comment>
<organism evidence="2 3">
    <name type="scientific">Prorocentrum cordatum</name>
    <dbReference type="NCBI Taxonomy" id="2364126"/>
    <lineage>
        <taxon>Eukaryota</taxon>
        <taxon>Sar</taxon>
        <taxon>Alveolata</taxon>
        <taxon>Dinophyceae</taxon>
        <taxon>Prorocentrales</taxon>
        <taxon>Prorocentraceae</taxon>
        <taxon>Prorocentrum</taxon>
    </lineage>
</organism>
<evidence type="ECO:0000313" key="3">
    <source>
        <dbReference type="Proteomes" id="UP001189429"/>
    </source>
</evidence>
<reference evidence="2" key="1">
    <citation type="submission" date="2023-10" db="EMBL/GenBank/DDBJ databases">
        <authorList>
            <person name="Chen Y."/>
            <person name="Shah S."/>
            <person name="Dougan E. K."/>
            <person name="Thang M."/>
            <person name="Chan C."/>
        </authorList>
    </citation>
    <scope>NUCLEOTIDE SEQUENCE [LARGE SCALE GENOMIC DNA]</scope>
</reference>
<sequence length="216" mass="24675">MPARRRDEIRSPSNHSPGWSSDGVDWPPNGTVSLHKAKRPFCVCRECEPARESSVAERCDVFITHFSNLRFESSEFQCPVVHMPESFRDFGLRWLSSPQDLTFDRDEDDAALQPLSTVCQTSRLNKSRFMAFMHGACWKDHYPTADFWLRVALFDEVAEGYAKAPEALGYCRGRKDQPVEAQNIVTQKLTEYGVSHQFAATSLTRPYWHGSHSSLQ</sequence>
<dbReference type="EMBL" id="CAUYUJ010011500">
    <property type="protein sequence ID" value="CAK0831909.1"/>
    <property type="molecule type" value="Genomic_DNA"/>
</dbReference>
<feature type="compositionally biased region" description="Basic and acidic residues" evidence="1">
    <location>
        <begin position="1"/>
        <end position="10"/>
    </location>
</feature>
<proteinExistence type="predicted"/>
<keyword evidence="3" id="KW-1185">Reference proteome</keyword>
<evidence type="ECO:0000313" key="2">
    <source>
        <dbReference type="EMBL" id="CAK0831909.1"/>
    </source>
</evidence>
<gene>
    <name evidence="2" type="ORF">PCOR1329_LOCUS30125</name>
</gene>
<evidence type="ECO:0008006" key="4">
    <source>
        <dbReference type="Google" id="ProtNLM"/>
    </source>
</evidence>
<accession>A0ABN9SJL0</accession>